<evidence type="ECO:0000256" key="2">
    <source>
        <dbReference type="ARBA" id="ARBA00022692"/>
    </source>
</evidence>
<gene>
    <name evidence="7" type="ORF">CP258_08490</name>
</gene>
<feature type="transmembrane region" description="Helical" evidence="5">
    <location>
        <begin position="182"/>
        <end position="202"/>
    </location>
</feature>
<accession>A0AAU8PNJ2</accession>
<keyword evidence="7" id="KW-0645">Protease</keyword>
<dbReference type="GO" id="GO:0006508">
    <property type="term" value="P:proteolysis"/>
    <property type="evidence" value="ECO:0007669"/>
    <property type="project" value="UniProtKB-KW"/>
</dbReference>
<evidence type="ECO:0000256" key="1">
    <source>
        <dbReference type="ARBA" id="ARBA00004141"/>
    </source>
</evidence>
<dbReference type="KEGG" id="coe:CP258_08490"/>
<organism evidence="7 8">
    <name type="scientific">Corynebacterium pseudotuberculosis 258</name>
    <dbReference type="NCBI Taxonomy" id="1168865"/>
    <lineage>
        <taxon>Bacteria</taxon>
        <taxon>Bacillati</taxon>
        <taxon>Actinomycetota</taxon>
        <taxon>Actinomycetes</taxon>
        <taxon>Mycobacteriales</taxon>
        <taxon>Corynebacteriaceae</taxon>
        <taxon>Corynebacterium</taxon>
    </lineage>
</organism>
<feature type="domain" description="Peptidase S54 rhomboid" evidence="6">
    <location>
        <begin position="118"/>
        <end position="252"/>
    </location>
</feature>
<dbReference type="InterPro" id="IPR050925">
    <property type="entry name" value="Rhomboid_protease_S54"/>
</dbReference>
<evidence type="ECO:0000259" key="6">
    <source>
        <dbReference type="Pfam" id="PF01694"/>
    </source>
</evidence>
<dbReference type="Gene3D" id="1.20.1540.10">
    <property type="entry name" value="Rhomboid-like"/>
    <property type="match status" value="1"/>
</dbReference>
<comment type="subcellular location">
    <subcellularLocation>
        <location evidence="1">Membrane</location>
        <topology evidence="1">Multi-pass membrane protein</topology>
    </subcellularLocation>
</comment>
<protein>
    <submittedName>
        <fullName evidence="7">Rhomboid family intramembrane serine protease</fullName>
    </submittedName>
</protein>
<keyword evidence="3 5" id="KW-1133">Transmembrane helix</keyword>
<dbReference type="Proteomes" id="UP000006465">
    <property type="component" value="Chromosome"/>
</dbReference>
<evidence type="ECO:0000256" key="5">
    <source>
        <dbReference type="SAM" id="Phobius"/>
    </source>
</evidence>
<sequence length="272" mass="29667">MSLRYFFTRLCFIMTNRFNPYAQSDKKTYGGVSTSGGYLPHEYGTQYLPTSDYPVNRAVQRGMKRTSLRSMGRKRLADATILALGYVVVIWAVHIVNTVFFGGTLAQELGVHPLDGSSIWHIFTSPLVHGSYMHISANTLPGLIFVFLIGLSGRRPFWEVTMITAVVGGMGTWIFGGIGTTHIGASGLIYGWLAYLVVRGIFNKSFSQVVLGMVLAFMYGGLIWGVLPGDVGVSWQAHLFGAIGGLIAGATITSDDPPALKARREQQALHRA</sequence>
<proteinExistence type="predicted"/>
<dbReference type="AlphaFoldDB" id="A0AAU8PNJ2"/>
<dbReference type="RefSeq" id="WP_014367517.1">
    <property type="nucleotide sequence ID" value="NC_017945.3"/>
</dbReference>
<dbReference type="PANTHER" id="PTHR43731">
    <property type="entry name" value="RHOMBOID PROTEASE"/>
    <property type="match status" value="1"/>
</dbReference>
<feature type="transmembrane region" description="Helical" evidence="5">
    <location>
        <begin position="132"/>
        <end position="150"/>
    </location>
</feature>
<dbReference type="PANTHER" id="PTHR43731:SF9">
    <property type="entry name" value="SLR1461 PROTEIN"/>
    <property type="match status" value="1"/>
</dbReference>
<feature type="transmembrane region" description="Helical" evidence="5">
    <location>
        <begin position="157"/>
        <end position="176"/>
    </location>
</feature>
<dbReference type="EMBL" id="CP003540">
    <property type="protein sequence ID" value="AFK17291.2"/>
    <property type="molecule type" value="Genomic_DNA"/>
</dbReference>
<dbReference type="InterPro" id="IPR022764">
    <property type="entry name" value="Peptidase_S54_rhomboid_dom"/>
</dbReference>
<reference evidence="7 8" key="1">
    <citation type="journal article" date="2013" name="J. Biotechnol.">
        <title>Genome sequence of Corynebacterium pseudotuberculosis biovar equi strain 258 and prediction of antigenic targets to improve biotechnological vaccine production.</title>
        <authorList>
            <person name="Soares S.C."/>
            <person name="Trost E."/>
            <person name="Ramos R.T."/>
            <person name="Carneiro A.R."/>
            <person name="Santos A.R."/>
            <person name="Pinto A.C."/>
            <person name="Barbosa E."/>
            <person name="Aburjaile F."/>
            <person name="Ali A."/>
            <person name="Diniz C.A."/>
            <person name="Hassan S.S."/>
            <person name="Fiaux K."/>
            <person name="Guimaraes L.C."/>
            <person name="Bakhtiar S.M."/>
            <person name="Pereira U."/>
            <person name="Almeida S.S."/>
            <person name="Abreu V.A."/>
            <person name="Rocha F.S."/>
            <person name="Dorella F.A."/>
            <person name="Miyoshi A."/>
            <person name="Silva A."/>
            <person name="Azevedo V."/>
            <person name="Tauch A."/>
        </authorList>
    </citation>
    <scope>NUCLEOTIDE SEQUENCE [LARGE SCALE GENOMIC DNA]</scope>
    <source>
        <strain evidence="7 8">258</strain>
    </source>
</reference>
<dbReference type="InterPro" id="IPR035952">
    <property type="entry name" value="Rhomboid-like_sf"/>
</dbReference>
<keyword evidence="2 5" id="KW-0812">Transmembrane</keyword>
<dbReference type="GO" id="GO:0004252">
    <property type="term" value="F:serine-type endopeptidase activity"/>
    <property type="evidence" value="ECO:0007669"/>
    <property type="project" value="InterPro"/>
</dbReference>
<dbReference type="SUPFAM" id="SSF144091">
    <property type="entry name" value="Rhomboid-like"/>
    <property type="match status" value="1"/>
</dbReference>
<feature type="transmembrane region" description="Helical" evidence="5">
    <location>
        <begin position="209"/>
        <end position="227"/>
    </location>
</feature>
<name>A0AAU8PNJ2_CORPS</name>
<keyword evidence="4 5" id="KW-0472">Membrane</keyword>
<dbReference type="Pfam" id="PF01694">
    <property type="entry name" value="Rhomboid"/>
    <property type="match status" value="1"/>
</dbReference>
<evidence type="ECO:0000313" key="7">
    <source>
        <dbReference type="EMBL" id="AFK17291.2"/>
    </source>
</evidence>
<evidence type="ECO:0000313" key="8">
    <source>
        <dbReference type="Proteomes" id="UP000006465"/>
    </source>
</evidence>
<feature type="transmembrane region" description="Helical" evidence="5">
    <location>
        <begin position="233"/>
        <end position="254"/>
    </location>
</feature>
<keyword evidence="7" id="KW-0378">Hydrolase</keyword>
<evidence type="ECO:0000256" key="3">
    <source>
        <dbReference type="ARBA" id="ARBA00022989"/>
    </source>
</evidence>
<dbReference type="GO" id="GO:0016020">
    <property type="term" value="C:membrane"/>
    <property type="evidence" value="ECO:0007669"/>
    <property type="project" value="UniProtKB-SubCell"/>
</dbReference>
<evidence type="ECO:0000256" key="4">
    <source>
        <dbReference type="ARBA" id="ARBA00023136"/>
    </source>
</evidence>
<feature type="transmembrane region" description="Helical" evidence="5">
    <location>
        <begin position="76"/>
        <end position="96"/>
    </location>
</feature>